<dbReference type="PANTHER" id="PTHR14678:SF2">
    <property type="entry name" value="PROLINE-RICH PROTEIN 35"/>
    <property type="match status" value="1"/>
</dbReference>
<evidence type="ECO:0000256" key="2">
    <source>
        <dbReference type="SAM" id="MobiDB-lite"/>
    </source>
</evidence>
<dbReference type="Proteomes" id="UP000261640">
    <property type="component" value="Unplaced"/>
</dbReference>
<feature type="compositionally biased region" description="Basic and acidic residues" evidence="2">
    <location>
        <begin position="75"/>
        <end position="85"/>
    </location>
</feature>
<dbReference type="GeneTree" id="ENSGT00530000063870"/>
<feature type="region of interest" description="Disordered" evidence="2">
    <location>
        <begin position="282"/>
        <end position="345"/>
    </location>
</feature>
<keyword evidence="1" id="KW-0175">Coiled coil</keyword>
<feature type="region of interest" description="Disordered" evidence="2">
    <location>
        <begin position="430"/>
        <end position="499"/>
    </location>
</feature>
<reference evidence="4" key="1">
    <citation type="submission" date="2025-08" db="UniProtKB">
        <authorList>
            <consortium name="Ensembl"/>
        </authorList>
    </citation>
    <scope>IDENTIFICATION</scope>
</reference>
<dbReference type="STRING" id="205130.ENSMAMP00000015235"/>
<feature type="compositionally biased region" description="Basic residues" evidence="2">
    <location>
        <begin position="13"/>
        <end position="25"/>
    </location>
</feature>
<protein>
    <recommendedName>
        <fullName evidence="3">Zinc finger protein 750-like zinc finger domain-containing protein</fullName>
    </recommendedName>
</protein>
<dbReference type="AlphaFoldDB" id="A0A3Q3S140"/>
<organism evidence="4 5">
    <name type="scientific">Mastacembelus armatus</name>
    <name type="common">zig-zag eel</name>
    <dbReference type="NCBI Taxonomy" id="205130"/>
    <lineage>
        <taxon>Eukaryota</taxon>
        <taxon>Metazoa</taxon>
        <taxon>Chordata</taxon>
        <taxon>Craniata</taxon>
        <taxon>Vertebrata</taxon>
        <taxon>Euteleostomi</taxon>
        <taxon>Actinopterygii</taxon>
        <taxon>Neopterygii</taxon>
        <taxon>Teleostei</taxon>
        <taxon>Neoteleostei</taxon>
        <taxon>Acanthomorphata</taxon>
        <taxon>Anabantaria</taxon>
        <taxon>Synbranchiformes</taxon>
        <taxon>Mastacembelidae</taxon>
        <taxon>Mastacembelus</taxon>
    </lineage>
</organism>
<dbReference type="InterPro" id="IPR039363">
    <property type="entry name" value="ZNF750"/>
</dbReference>
<dbReference type="PANTHER" id="PTHR14678">
    <property type="entry name" value="PROLINE-RICH PROTEIN 35-RELATED"/>
    <property type="match status" value="1"/>
</dbReference>
<proteinExistence type="predicted"/>
<dbReference type="InParanoid" id="A0A3Q3S140"/>
<dbReference type="Ensembl" id="ENSMAMT00000015655.2">
    <property type="protein sequence ID" value="ENSMAMP00000015235.2"/>
    <property type="gene ID" value="ENSMAMG00000010337.2"/>
</dbReference>
<feature type="region of interest" description="Disordered" evidence="2">
    <location>
        <begin position="1"/>
        <end position="26"/>
    </location>
</feature>
<reference evidence="4" key="2">
    <citation type="submission" date="2025-09" db="UniProtKB">
        <authorList>
            <consortium name="Ensembl"/>
        </authorList>
    </citation>
    <scope>IDENTIFICATION</scope>
</reference>
<evidence type="ECO:0000313" key="5">
    <source>
        <dbReference type="Proteomes" id="UP000261640"/>
    </source>
</evidence>
<sequence length="499" mass="54988">MSKDDTCKVTSASKHKERKPKKPHYIPRPWGKPYNYKCFQCPFTCMEKSHLYNHMKYSLCKNSLSLLIESDWPYKKGEDRESHGPEDEEERGQGEGVEVTGLTKESLNKSSNRGDYKLSKTCLTAPGLLSEQWRLLASSHTKAKAEGAQPRVSSSIPCYPPPPTLVDYQDPTALNLSVLGVGYPISPSIFSYMNSLAQLPFLASAAQLMHSATGAHADRALIPPRLYYPFLCEHTFGQASSQSDASKALKTSTNSVESNPLSGFQPKVNLWKVPALRPGTTAVSPSGWVSPQKESPDQGYRTRHTDLWYNDPLTSPNTETSSLSINVGPNSQDSTSTRTTGDEASESVAALLSDLSKALQEYQEAECKISHLEKEDLPAQRHLWDHLSKIRSELSHIHEALERTARQSEGPLDLSVKRDTTDSVSDLCMREDGTGSTCIQTPPPLQRSGMDATSPRPVTPSPASHSRRRGKGQLPEPLLGVQPEEVKLPVGSIMSEYPN</sequence>
<dbReference type="InterPro" id="IPR039064">
    <property type="entry name" value="ZNF750_Znf"/>
</dbReference>
<feature type="coiled-coil region" evidence="1">
    <location>
        <begin position="348"/>
        <end position="375"/>
    </location>
</feature>
<name>A0A3Q3S140_9TELE</name>
<feature type="region of interest" description="Disordered" evidence="2">
    <location>
        <begin position="75"/>
        <end position="111"/>
    </location>
</feature>
<accession>A0A3Q3S140</accession>
<keyword evidence="5" id="KW-1185">Reference proteome</keyword>
<feature type="compositionally biased region" description="Polar residues" evidence="2">
    <location>
        <begin position="312"/>
        <end position="339"/>
    </location>
</feature>
<dbReference type="Pfam" id="PF15269">
    <property type="entry name" value="zf-C2H2_7"/>
    <property type="match status" value="1"/>
</dbReference>
<feature type="domain" description="Zinc finger protein 750-like zinc finger" evidence="3">
    <location>
        <begin position="17"/>
        <end position="67"/>
    </location>
</feature>
<feature type="compositionally biased region" description="Polar residues" evidence="2">
    <location>
        <begin position="282"/>
        <end position="293"/>
    </location>
</feature>
<evidence type="ECO:0000313" key="4">
    <source>
        <dbReference type="Ensembl" id="ENSMAMP00000015235.2"/>
    </source>
</evidence>
<evidence type="ECO:0000256" key="1">
    <source>
        <dbReference type="SAM" id="Coils"/>
    </source>
</evidence>
<evidence type="ECO:0000259" key="3">
    <source>
        <dbReference type="Pfam" id="PF15269"/>
    </source>
</evidence>